<dbReference type="NCBIfam" id="TIGR01059">
    <property type="entry name" value="gyrB"/>
    <property type="match status" value="1"/>
</dbReference>
<dbReference type="InterPro" id="IPR003594">
    <property type="entry name" value="HATPase_dom"/>
</dbReference>
<dbReference type="FunFam" id="3.30.565.10:FF:000002">
    <property type="entry name" value="DNA gyrase subunit B"/>
    <property type="match status" value="1"/>
</dbReference>
<gene>
    <name evidence="11 14" type="primary">gyrB</name>
    <name evidence="14" type="ORF">PQG83_15575</name>
</gene>
<dbReference type="EC" id="5.6.2.2" evidence="11"/>
<dbReference type="InterPro" id="IPR013506">
    <property type="entry name" value="Topo_IIA_bsu_dom2"/>
</dbReference>
<dbReference type="InterPro" id="IPR018522">
    <property type="entry name" value="TopoIIA_CS"/>
</dbReference>
<dbReference type="SMART" id="SM00433">
    <property type="entry name" value="TOP2c"/>
    <property type="match status" value="1"/>
</dbReference>
<dbReference type="GO" id="GO:0005524">
    <property type="term" value="F:ATP binding"/>
    <property type="evidence" value="ECO:0007669"/>
    <property type="project" value="UniProtKB-UniRule"/>
</dbReference>
<evidence type="ECO:0000256" key="9">
    <source>
        <dbReference type="ARBA" id="ARBA00023125"/>
    </source>
</evidence>
<dbReference type="InterPro" id="IPR000565">
    <property type="entry name" value="Topo_IIA_B"/>
</dbReference>
<evidence type="ECO:0000256" key="6">
    <source>
        <dbReference type="ARBA" id="ARBA00022840"/>
    </source>
</evidence>
<feature type="binding site" evidence="11">
    <location>
        <position position="442"/>
    </location>
    <ligand>
        <name>Mg(2+)</name>
        <dbReference type="ChEBI" id="CHEBI:18420"/>
        <label>1</label>
        <note>catalytic</note>
    </ligand>
</feature>
<keyword evidence="4 11" id="KW-0479">Metal-binding</keyword>
<feature type="site" description="Interaction with DNA" evidence="11">
    <location>
        <position position="467"/>
    </location>
</feature>
<evidence type="ECO:0000256" key="11">
    <source>
        <dbReference type="HAMAP-Rule" id="MF_01898"/>
    </source>
</evidence>
<keyword evidence="3 11" id="KW-0963">Cytoplasm</keyword>
<dbReference type="CDD" id="cd03366">
    <property type="entry name" value="TOPRIM_TopoIIA_GyrB"/>
    <property type="match status" value="1"/>
</dbReference>
<keyword evidence="10 11" id="KW-0413">Isomerase</keyword>
<dbReference type="Pfam" id="PF21249">
    <property type="entry name" value="GyrB_hook"/>
    <property type="match status" value="1"/>
</dbReference>
<feature type="compositionally biased region" description="Basic and acidic residues" evidence="12">
    <location>
        <begin position="16"/>
        <end position="25"/>
    </location>
</feature>
<evidence type="ECO:0000256" key="5">
    <source>
        <dbReference type="ARBA" id="ARBA00022741"/>
    </source>
</evidence>
<dbReference type="EMBL" id="CP116968">
    <property type="protein sequence ID" value="WNM61164.1"/>
    <property type="molecule type" value="Genomic_DNA"/>
</dbReference>
<dbReference type="GO" id="GO:0006261">
    <property type="term" value="P:DNA-templated DNA replication"/>
    <property type="evidence" value="ECO:0007669"/>
    <property type="project" value="UniProtKB-UniRule"/>
</dbReference>
<evidence type="ECO:0000256" key="12">
    <source>
        <dbReference type="SAM" id="MobiDB-lite"/>
    </source>
</evidence>
<dbReference type="FunFam" id="3.40.50.670:FF:000001">
    <property type="entry name" value="DNA topoisomerase 2"/>
    <property type="match status" value="1"/>
</dbReference>
<comment type="subcellular location">
    <subcellularLocation>
        <location evidence="11">Cytoplasm</location>
    </subcellularLocation>
</comment>
<evidence type="ECO:0000313" key="14">
    <source>
        <dbReference type="EMBL" id="WNM61164.1"/>
    </source>
</evidence>
<dbReference type="InterPro" id="IPR013759">
    <property type="entry name" value="Topo_IIA_B_C"/>
</dbReference>
<reference evidence="14 15" key="1">
    <citation type="submission" date="2023-01" db="EMBL/GenBank/DDBJ databases">
        <title>Cultivation and genomic characterization of new, ubiquitous marine nitrite-oxidizing bacteria from the Nitrospirales.</title>
        <authorList>
            <person name="Mueller A.J."/>
            <person name="Daebeler A."/>
            <person name="Herbold C.W."/>
            <person name="Kirkegaard R.H."/>
            <person name="Daims H."/>
        </authorList>
    </citation>
    <scope>NUCLEOTIDE SEQUENCE [LARGE SCALE GENOMIC DNA]</scope>
    <source>
        <strain evidence="14 15">DK</strain>
    </source>
</reference>
<comment type="subunit">
    <text evidence="11">Heterotetramer, composed of two GyrA and two GyrB chains. In the heterotetramer, GyrA contains the active site tyrosine that forms a transient covalent intermediate with DNA, while GyrB binds cofactors and catalyzes ATP hydrolysis.</text>
</comment>
<dbReference type="Gene3D" id="3.30.565.10">
    <property type="entry name" value="Histidine kinase-like ATPase, C-terminal domain"/>
    <property type="match status" value="1"/>
</dbReference>
<feature type="domain" description="Toprim" evidence="13">
    <location>
        <begin position="436"/>
        <end position="563"/>
    </location>
</feature>
<comment type="catalytic activity">
    <reaction evidence="1 11">
        <text>ATP-dependent breakage, passage and rejoining of double-stranded DNA.</text>
        <dbReference type="EC" id="5.6.2.2"/>
    </reaction>
</comment>
<comment type="miscellaneous">
    <text evidence="11">Few gyrases are as efficient as E.coli at forming negative supercoils. Not all organisms have 2 type II topoisomerases; in organisms with a single type II topoisomerase this enzyme also has to decatenate newly replicated chromosomes.</text>
</comment>
<evidence type="ECO:0000313" key="15">
    <source>
        <dbReference type="Proteomes" id="UP001302494"/>
    </source>
</evidence>
<dbReference type="SUPFAM" id="SSF55874">
    <property type="entry name" value="ATPase domain of HSP90 chaperone/DNA topoisomerase II/histidine kinase"/>
    <property type="match status" value="1"/>
</dbReference>
<dbReference type="Gene3D" id="3.30.230.10">
    <property type="match status" value="1"/>
</dbReference>
<dbReference type="PRINTS" id="PR01159">
    <property type="entry name" value="DNAGYRASEB"/>
</dbReference>
<dbReference type="GO" id="GO:0003677">
    <property type="term" value="F:DNA binding"/>
    <property type="evidence" value="ECO:0007669"/>
    <property type="project" value="UniProtKB-KW"/>
</dbReference>
<evidence type="ECO:0000256" key="8">
    <source>
        <dbReference type="ARBA" id="ARBA00023029"/>
    </source>
</evidence>
<proteinExistence type="inferred from homology"/>
<dbReference type="InterPro" id="IPR013760">
    <property type="entry name" value="Topo_IIA-like_dom_sf"/>
</dbReference>
<evidence type="ECO:0000256" key="7">
    <source>
        <dbReference type="ARBA" id="ARBA00022842"/>
    </source>
</evidence>
<dbReference type="InterPro" id="IPR001241">
    <property type="entry name" value="Topo_IIA"/>
</dbReference>
<accession>A0AA96GF82</accession>
<evidence type="ECO:0000259" key="13">
    <source>
        <dbReference type="PROSITE" id="PS50880"/>
    </source>
</evidence>
<dbReference type="InterPro" id="IPR036890">
    <property type="entry name" value="HATPase_C_sf"/>
</dbReference>
<dbReference type="InterPro" id="IPR020568">
    <property type="entry name" value="Ribosomal_Su5_D2-typ_SF"/>
</dbReference>
<keyword evidence="8 11" id="KW-0799">Topoisomerase</keyword>
<dbReference type="Gene3D" id="3.40.50.670">
    <property type="match status" value="2"/>
</dbReference>
<dbReference type="SMART" id="SM00387">
    <property type="entry name" value="HATPase_c"/>
    <property type="match status" value="1"/>
</dbReference>
<dbReference type="Pfam" id="PF00986">
    <property type="entry name" value="DNA_gyraseB_C"/>
    <property type="match status" value="1"/>
</dbReference>
<dbReference type="Pfam" id="PF00204">
    <property type="entry name" value="DNA_gyraseB"/>
    <property type="match status" value="1"/>
</dbReference>
<keyword evidence="15" id="KW-1185">Reference proteome</keyword>
<dbReference type="Pfam" id="PF18053">
    <property type="entry name" value="GyrB_insert"/>
    <property type="match status" value="1"/>
</dbReference>
<dbReference type="SUPFAM" id="SSF54211">
    <property type="entry name" value="Ribosomal protein S5 domain 2-like"/>
    <property type="match status" value="1"/>
</dbReference>
<dbReference type="InterPro" id="IPR011557">
    <property type="entry name" value="GyrB"/>
</dbReference>
<keyword evidence="5 11" id="KW-0547">Nucleotide-binding</keyword>
<dbReference type="RefSeq" id="WP_312742917.1">
    <property type="nucleotide sequence ID" value="NZ_CP116968.1"/>
</dbReference>
<dbReference type="InterPro" id="IPR041423">
    <property type="entry name" value="GyrB_insert"/>
</dbReference>
<comment type="cofactor">
    <cofactor evidence="11">
        <name>Mg(2+)</name>
        <dbReference type="ChEBI" id="CHEBI:18420"/>
    </cofactor>
    <cofactor evidence="11">
        <name>Mn(2+)</name>
        <dbReference type="ChEBI" id="CHEBI:29035"/>
    </cofactor>
    <cofactor evidence="11">
        <name>Ca(2+)</name>
        <dbReference type="ChEBI" id="CHEBI:29108"/>
    </cofactor>
    <text evidence="11">Binds two Mg(2+) per subunit. The magnesium ions form salt bridges with both the protein and the DNA. Can also accept other divalent metal cations, such as Mn(2+) or Ca(2+).</text>
</comment>
<dbReference type="GO" id="GO:0005737">
    <property type="term" value="C:cytoplasm"/>
    <property type="evidence" value="ECO:0007669"/>
    <property type="project" value="UniProtKB-SubCell"/>
</dbReference>
<evidence type="ECO:0000256" key="1">
    <source>
        <dbReference type="ARBA" id="ARBA00000185"/>
    </source>
</evidence>
<dbReference type="CDD" id="cd00822">
    <property type="entry name" value="TopoII_Trans_DNA_gyrase"/>
    <property type="match status" value="1"/>
</dbReference>
<dbReference type="Pfam" id="PF01751">
    <property type="entry name" value="Toprim"/>
    <property type="match status" value="1"/>
</dbReference>
<feature type="binding site" evidence="11">
    <location>
        <position position="530"/>
    </location>
    <ligand>
        <name>Mg(2+)</name>
        <dbReference type="ChEBI" id="CHEBI:18420"/>
        <label>2</label>
    </ligand>
</feature>
<dbReference type="InterPro" id="IPR014721">
    <property type="entry name" value="Ribsml_uS5_D2-typ_fold_subgr"/>
</dbReference>
<name>A0AA96GF82_9BACT</name>
<dbReference type="HAMAP" id="MF_01898">
    <property type="entry name" value="GyrB"/>
    <property type="match status" value="1"/>
</dbReference>
<organism evidence="14 15">
    <name type="scientific">Candidatus Nitrospira neomarina</name>
    <dbReference type="NCBI Taxonomy" id="3020899"/>
    <lineage>
        <taxon>Bacteria</taxon>
        <taxon>Pseudomonadati</taxon>
        <taxon>Nitrospirota</taxon>
        <taxon>Nitrospiria</taxon>
        <taxon>Nitrospirales</taxon>
        <taxon>Nitrospiraceae</taxon>
        <taxon>Nitrospira</taxon>
    </lineage>
</organism>
<dbReference type="NCBIfam" id="NF004189">
    <property type="entry name" value="PRK05644.1"/>
    <property type="match status" value="1"/>
</dbReference>
<dbReference type="CDD" id="cd16928">
    <property type="entry name" value="HATPase_GyrB-like"/>
    <property type="match status" value="1"/>
</dbReference>
<dbReference type="Proteomes" id="UP001302494">
    <property type="component" value="Chromosome"/>
</dbReference>
<sequence length="834" mass="92875">MESAKNPSQESAPSADRQHSDTRYDADQIRVLEGLEAVQKRPAMYIGSTGVDGLHHMVYEVVDNSVDEHMAGYGNEIQVVLQVDGSVMVSDNGRGIPTGMHSTQKKSAAEVALTVLHAGGKFEEGAYKVSGGLHGVGISVVNALSEWLELEIWQNGEVFEQQYQRGKPQTPLTVAGITKKRGTKVIFKPDPLIFETVEFSFDVLAQRLRELAFLNKGLEICLKDDRAGKEKEQVFCYIGGIVSFVEHLNEAKSPIHPPIVVEVEKPEMILQLALQYNEGYSENLYSFANNINTREGGTHLIGFKSALTRTINSYATANDLFKKDSESLSGEDVREGLTAVVSVKIRNPQFEGQTKAKLGNSEVKGIVESAVNEALGSYLEENPSVAKKIVGKSVDAARAREAARKAKELIRRKGALDGGSLPGKLADCSEKDPQFSELYLVEGDSAGGSAKQGRDRRSQAILPLKGKILNVEKARFDKMLASEEIRTLIMAIGTGIGRPREDAEKGKEDKDAFDINRARYHKIIIMTDADVDGSHIRTLLLTFFFRQMPELIERGYIYIAQPPLFKVKKGKGEKYLKDEAAMNTYLSNLAVEDTQLFLPEQNQFVTRDELIPILDKLVAFEGLLIRQGQKQIEPSLLRVLVDFPELTKDLLKNRGDLEVVIEEATRRLRLAFPEGTVELTIQTDEEHQAHHILCRVAGNGSQKFLNLTHDMVGSADFRELQKIAPSALGLGRPPYRLKRKEMETEFSTSQDLVTEFLETGKKGMSIQRYKGLGEMNPTQLWDTTMNPETRSLLQVTLEDTTGVDEIFTILMGDEVEPRRNFIQKHALEVRNLDV</sequence>
<keyword evidence="9" id="KW-0238">DNA-binding</keyword>
<dbReference type="SUPFAM" id="SSF56719">
    <property type="entry name" value="Type II DNA topoisomerase"/>
    <property type="match status" value="1"/>
</dbReference>
<dbReference type="InterPro" id="IPR002288">
    <property type="entry name" value="DNA_gyrase_B_C"/>
</dbReference>
<feature type="compositionally biased region" description="Polar residues" evidence="12">
    <location>
        <begin position="1"/>
        <end position="12"/>
    </location>
</feature>
<feature type="site" description="Interaction with DNA" evidence="11">
    <location>
        <position position="470"/>
    </location>
</feature>
<protein>
    <recommendedName>
        <fullName evidence="11">DNA gyrase subunit B</fullName>
        <ecNumber evidence="11">5.6.2.2</ecNumber>
    </recommendedName>
</protein>
<dbReference type="Pfam" id="PF02518">
    <property type="entry name" value="HATPase_c"/>
    <property type="match status" value="1"/>
</dbReference>
<comment type="similarity">
    <text evidence="2 11">Belongs to the type II topoisomerase GyrB family.</text>
</comment>
<dbReference type="PANTHER" id="PTHR45866">
    <property type="entry name" value="DNA GYRASE/TOPOISOMERASE SUBUNIT B"/>
    <property type="match status" value="1"/>
</dbReference>
<dbReference type="PROSITE" id="PS50880">
    <property type="entry name" value="TOPRIM"/>
    <property type="match status" value="1"/>
</dbReference>
<comment type="function">
    <text evidence="11">A type II topoisomerase that negatively supercoils closed circular double-stranded (ds) DNA in an ATP-dependent manner to modulate DNA topology and maintain chromosomes in an underwound state. Negative supercoiling favors strand separation, and DNA replication, transcription, recombination and repair, all of which involve strand separation. Also able to catalyze the interconversion of other topological isomers of dsDNA rings, including catenanes and knotted rings. Type II topoisomerases break and join 2 DNA strands simultaneously in an ATP-dependent manner.</text>
</comment>
<dbReference type="FunFam" id="3.30.230.10:FF:000005">
    <property type="entry name" value="DNA gyrase subunit B"/>
    <property type="match status" value="1"/>
</dbReference>
<keyword evidence="7 11" id="KW-0460">Magnesium</keyword>
<feature type="region of interest" description="Disordered" evidence="12">
    <location>
        <begin position="1"/>
        <end position="25"/>
    </location>
</feature>
<dbReference type="InterPro" id="IPR049353">
    <property type="entry name" value="GyrB_hook"/>
</dbReference>
<dbReference type="GO" id="GO:0003918">
    <property type="term" value="F:DNA topoisomerase type II (double strand cut, ATP-hydrolyzing) activity"/>
    <property type="evidence" value="ECO:0007669"/>
    <property type="project" value="UniProtKB-UniRule"/>
</dbReference>
<feature type="binding site" evidence="11">
    <location>
        <position position="528"/>
    </location>
    <ligand>
        <name>Mg(2+)</name>
        <dbReference type="ChEBI" id="CHEBI:18420"/>
        <label>2</label>
    </ligand>
</feature>
<dbReference type="PANTHER" id="PTHR45866:SF1">
    <property type="entry name" value="DNA GYRASE SUBUNIT B, MITOCHONDRIAL"/>
    <property type="match status" value="1"/>
</dbReference>
<dbReference type="PROSITE" id="PS00177">
    <property type="entry name" value="TOPOISOMERASE_II"/>
    <property type="match status" value="1"/>
</dbReference>
<dbReference type="AlphaFoldDB" id="A0AA96GF82"/>
<dbReference type="GO" id="GO:0006265">
    <property type="term" value="P:DNA topological change"/>
    <property type="evidence" value="ECO:0007669"/>
    <property type="project" value="UniProtKB-UniRule"/>
</dbReference>
<dbReference type="InterPro" id="IPR006171">
    <property type="entry name" value="TOPRIM_dom"/>
</dbReference>
<dbReference type="NCBIfam" id="NF011501">
    <property type="entry name" value="PRK14939.1"/>
    <property type="match status" value="1"/>
</dbReference>
<evidence type="ECO:0000256" key="2">
    <source>
        <dbReference type="ARBA" id="ARBA00010708"/>
    </source>
</evidence>
<dbReference type="GO" id="GO:0046872">
    <property type="term" value="F:metal ion binding"/>
    <property type="evidence" value="ECO:0007669"/>
    <property type="project" value="UniProtKB-KW"/>
</dbReference>
<dbReference type="GO" id="GO:0005694">
    <property type="term" value="C:chromosome"/>
    <property type="evidence" value="ECO:0007669"/>
    <property type="project" value="InterPro"/>
</dbReference>
<feature type="binding site" evidence="11">
    <location>
        <position position="528"/>
    </location>
    <ligand>
        <name>Mg(2+)</name>
        <dbReference type="ChEBI" id="CHEBI:18420"/>
        <label>1</label>
        <note>catalytic</note>
    </ligand>
</feature>
<evidence type="ECO:0000256" key="10">
    <source>
        <dbReference type="ARBA" id="ARBA00023235"/>
    </source>
</evidence>
<evidence type="ECO:0000256" key="3">
    <source>
        <dbReference type="ARBA" id="ARBA00022490"/>
    </source>
</evidence>
<dbReference type="KEGG" id="nneo:PQG83_15575"/>
<evidence type="ECO:0000256" key="4">
    <source>
        <dbReference type="ARBA" id="ARBA00022723"/>
    </source>
</evidence>
<keyword evidence="6 11" id="KW-0067">ATP-binding</keyword>
<dbReference type="InterPro" id="IPR034160">
    <property type="entry name" value="TOPRIM_GyrB"/>
</dbReference>
<dbReference type="PRINTS" id="PR00418">
    <property type="entry name" value="TPI2FAMILY"/>
</dbReference>